<dbReference type="Proteomes" id="UP000694920">
    <property type="component" value="Unplaced"/>
</dbReference>
<evidence type="ECO:0000256" key="1">
    <source>
        <dbReference type="SAM" id="Coils"/>
    </source>
</evidence>
<feature type="coiled-coil region" evidence="1">
    <location>
        <begin position="96"/>
        <end position="123"/>
    </location>
</feature>
<gene>
    <name evidence="4" type="primary">LOC107269265</name>
</gene>
<dbReference type="AlphaFoldDB" id="A0AAJ7FM08"/>
<sequence>MVITRMDEVPKIQFALGSEASPGHFFESNFARSFVNGYRDTKSLNFGYDDHGTIIEEVESIFNDTKNNNFYSLNGFQNGNDNAKIWLPEDEIKLQRTSESSELKDLRKQCQALTEENKRLHNCLTSNEVPHVRLVDNVCLQNQVDMLQWRVNQMEINRQMYRSLLDQVLRFLDRTRKSLDILHEKNNPKGKNSRVPRSRSVHAVHAEASGTRGTSSSLIDDSSFTRAKSVTQIAPSNSGARDFTWSVLRRNDPAHCTPPRGKPPQDSNKSHEGIAYRRPKQLELNPDDVPPEKLSQEAFRLMRTVQSLLAVKEPDLARVPHSEDNVSPSPVEQDMTSQANFANNRSSQESPFNVSERGSSGTDSVSEKAFSRKDSGTTPLPGMLPGARRSLDATSLNSGSSKTTETTEEDDTDTLTLNQADFTRIPTSTPIRCKKSKDLKIRPKPTTSASSAEDESGFSSISSSYQEVGLPGASTPIKGCHTEVGLPEVPLDKIRHRRWTSTPAEMAYLNKNHNATFTATQGTTESLRVLWV</sequence>
<feature type="compositionally biased region" description="Polar residues" evidence="2">
    <location>
        <begin position="325"/>
        <end position="364"/>
    </location>
</feature>
<protein>
    <submittedName>
        <fullName evidence="4">Uncharacterized protein LOC107269265 isoform X1</fullName>
    </submittedName>
</protein>
<dbReference type="RefSeq" id="XP_015598421.1">
    <property type="nucleotide sequence ID" value="XM_015742935.2"/>
</dbReference>
<feature type="region of interest" description="Disordered" evidence="2">
    <location>
        <begin position="315"/>
        <end position="473"/>
    </location>
</feature>
<organism evidence="3 4">
    <name type="scientific">Cephus cinctus</name>
    <name type="common">Wheat stem sawfly</name>
    <dbReference type="NCBI Taxonomy" id="211228"/>
    <lineage>
        <taxon>Eukaryota</taxon>
        <taxon>Metazoa</taxon>
        <taxon>Ecdysozoa</taxon>
        <taxon>Arthropoda</taxon>
        <taxon>Hexapoda</taxon>
        <taxon>Insecta</taxon>
        <taxon>Pterygota</taxon>
        <taxon>Neoptera</taxon>
        <taxon>Endopterygota</taxon>
        <taxon>Hymenoptera</taxon>
        <taxon>Cephoidea</taxon>
        <taxon>Cephidae</taxon>
        <taxon>Cephus</taxon>
    </lineage>
</organism>
<name>A0AAJ7FM08_CEPCN</name>
<feature type="region of interest" description="Disordered" evidence="2">
    <location>
        <begin position="182"/>
        <end position="219"/>
    </location>
</feature>
<evidence type="ECO:0000313" key="3">
    <source>
        <dbReference type="Proteomes" id="UP000694920"/>
    </source>
</evidence>
<dbReference type="GeneID" id="107269265"/>
<feature type="compositionally biased region" description="Polar residues" evidence="2">
    <location>
        <begin position="418"/>
        <end position="430"/>
    </location>
</feature>
<feature type="compositionally biased region" description="Basic residues" evidence="2">
    <location>
        <begin position="191"/>
        <end position="202"/>
    </location>
</feature>
<keyword evidence="3" id="KW-1185">Reference proteome</keyword>
<keyword evidence="1" id="KW-0175">Coiled coil</keyword>
<evidence type="ECO:0000313" key="4">
    <source>
        <dbReference type="RefSeq" id="XP_015598421.1"/>
    </source>
</evidence>
<feature type="compositionally biased region" description="Basic and acidic residues" evidence="2">
    <location>
        <begin position="365"/>
        <end position="375"/>
    </location>
</feature>
<feature type="region of interest" description="Disordered" evidence="2">
    <location>
        <begin position="250"/>
        <end position="272"/>
    </location>
</feature>
<feature type="compositionally biased region" description="Polar residues" evidence="2">
    <location>
        <begin position="392"/>
        <end position="402"/>
    </location>
</feature>
<accession>A0AAJ7FM08</accession>
<reference evidence="4" key="1">
    <citation type="submission" date="2025-08" db="UniProtKB">
        <authorList>
            <consortium name="RefSeq"/>
        </authorList>
    </citation>
    <scope>IDENTIFICATION</scope>
</reference>
<proteinExistence type="predicted"/>
<dbReference type="KEGG" id="ccin:107269265"/>
<feature type="compositionally biased region" description="Basic and acidic residues" evidence="2">
    <location>
        <begin position="315"/>
        <end position="324"/>
    </location>
</feature>
<evidence type="ECO:0000256" key="2">
    <source>
        <dbReference type="SAM" id="MobiDB-lite"/>
    </source>
</evidence>